<keyword evidence="2 7" id="KW-0813">Transport</keyword>
<dbReference type="InterPro" id="IPR035906">
    <property type="entry name" value="MetI-like_sf"/>
</dbReference>
<feature type="transmembrane region" description="Helical" evidence="7">
    <location>
        <begin position="178"/>
        <end position="203"/>
    </location>
</feature>
<dbReference type="PANTHER" id="PTHR43744">
    <property type="entry name" value="ABC TRANSPORTER PERMEASE PROTEIN MG189-RELATED-RELATED"/>
    <property type="match status" value="1"/>
</dbReference>
<keyword evidence="10" id="KW-1185">Reference proteome</keyword>
<protein>
    <submittedName>
        <fullName evidence="9">Carbohydrate ABC transporter permease</fullName>
    </submittedName>
</protein>
<reference evidence="9 10" key="1">
    <citation type="submission" date="2017-05" db="EMBL/GenBank/DDBJ databases">
        <title>Vagococcus spp. assemblies.</title>
        <authorList>
            <person name="Gulvik C.A."/>
        </authorList>
    </citation>
    <scope>NUCLEOTIDE SEQUENCE [LARGE SCALE GENOMIC DNA]</scope>
    <source>
        <strain evidence="9 10">SS1995</strain>
    </source>
</reference>
<organism evidence="9 10">
    <name type="scientific">Vagococcus vulneris</name>
    <dbReference type="NCBI Taxonomy" id="1977869"/>
    <lineage>
        <taxon>Bacteria</taxon>
        <taxon>Bacillati</taxon>
        <taxon>Bacillota</taxon>
        <taxon>Bacilli</taxon>
        <taxon>Lactobacillales</taxon>
        <taxon>Enterococcaceae</taxon>
        <taxon>Vagococcus</taxon>
    </lineage>
</organism>
<dbReference type="CDD" id="cd06261">
    <property type="entry name" value="TM_PBP2"/>
    <property type="match status" value="1"/>
</dbReference>
<evidence type="ECO:0000256" key="1">
    <source>
        <dbReference type="ARBA" id="ARBA00004651"/>
    </source>
</evidence>
<dbReference type="PROSITE" id="PS50928">
    <property type="entry name" value="ABC_TM1"/>
    <property type="match status" value="1"/>
</dbReference>
<dbReference type="Pfam" id="PF00528">
    <property type="entry name" value="BPD_transp_1"/>
    <property type="match status" value="1"/>
</dbReference>
<dbReference type="Proteomes" id="UP000287857">
    <property type="component" value="Unassembled WGS sequence"/>
</dbReference>
<evidence type="ECO:0000256" key="4">
    <source>
        <dbReference type="ARBA" id="ARBA00022692"/>
    </source>
</evidence>
<evidence type="ECO:0000256" key="2">
    <source>
        <dbReference type="ARBA" id="ARBA00022448"/>
    </source>
</evidence>
<feature type="transmembrane region" description="Helical" evidence="7">
    <location>
        <begin position="236"/>
        <end position="256"/>
    </location>
</feature>
<comment type="caution">
    <text evidence="9">The sequence shown here is derived from an EMBL/GenBank/DDBJ whole genome shotgun (WGS) entry which is preliminary data.</text>
</comment>
<dbReference type="SUPFAM" id="SSF161098">
    <property type="entry name" value="MetI-like"/>
    <property type="match status" value="1"/>
</dbReference>
<accession>A0A430A2J7</accession>
<evidence type="ECO:0000256" key="3">
    <source>
        <dbReference type="ARBA" id="ARBA00022475"/>
    </source>
</evidence>
<feature type="transmembrane region" description="Helical" evidence="7">
    <location>
        <begin position="67"/>
        <end position="90"/>
    </location>
</feature>
<dbReference type="GO" id="GO:0005886">
    <property type="term" value="C:plasma membrane"/>
    <property type="evidence" value="ECO:0007669"/>
    <property type="project" value="UniProtKB-SubCell"/>
</dbReference>
<evidence type="ECO:0000259" key="8">
    <source>
        <dbReference type="PROSITE" id="PS50928"/>
    </source>
</evidence>
<keyword evidence="6 7" id="KW-0472">Membrane</keyword>
<name>A0A430A2J7_9ENTE</name>
<dbReference type="AlphaFoldDB" id="A0A430A2J7"/>
<comment type="similarity">
    <text evidence="7">Belongs to the binding-protein-dependent transport system permease family.</text>
</comment>
<sequence length="271" mass="30327">MFKKRFSLSPLVGIVLALLWLMPFYLIIVNSFKSKTEIFSNTLGLPENFTTENYPEAYKELDFGRSFLNTLVITIIAVLLISIISAMAAYAIQRSESKISKIAYFVFVAAMLVTFQSVMIPLVSIYGKLGMLNRGGLIFMHLGFNVSMGVFMFVGALKGIPKSLDEAATIDGASRWQIFFKIIYPMLKPTAVTVALLNAISIWNDYLLPSLVINKPGMQTIPIKMFYFFGAYTKQWHLALAGLLIAIIPVIIFYFFMQKHIIKGVADGAVK</sequence>
<dbReference type="EMBL" id="NGJS01000001">
    <property type="protein sequence ID" value="RSU00627.1"/>
    <property type="molecule type" value="Genomic_DNA"/>
</dbReference>
<evidence type="ECO:0000313" key="9">
    <source>
        <dbReference type="EMBL" id="RSU00627.1"/>
    </source>
</evidence>
<comment type="subcellular location">
    <subcellularLocation>
        <location evidence="1 7">Cell membrane</location>
        <topology evidence="1 7">Multi-pass membrane protein</topology>
    </subcellularLocation>
</comment>
<keyword evidence="4 7" id="KW-0812">Transmembrane</keyword>
<keyword evidence="3" id="KW-1003">Cell membrane</keyword>
<feature type="transmembrane region" description="Helical" evidence="7">
    <location>
        <begin position="7"/>
        <end position="28"/>
    </location>
</feature>
<dbReference type="GO" id="GO:0055085">
    <property type="term" value="P:transmembrane transport"/>
    <property type="evidence" value="ECO:0007669"/>
    <property type="project" value="InterPro"/>
</dbReference>
<dbReference type="RefSeq" id="WP_002350288.1">
    <property type="nucleotide sequence ID" value="NZ_NGJS01000001.1"/>
</dbReference>
<evidence type="ECO:0000256" key="7">
    <source>
        <dbReference type="RuleBase" id="RU363032"/>
    </source>
</evidence>
<evidence type="ECO:0000256" key="6">
    <source>
        <dbReference type="ARBA" id="ARBA00023136"/>
    </source>
</evidence>
<dbReference type="OrthoDB" id="9794684at2"/>
<evidence type="ECO:0000256" key="5">
    <source>
        <dbReference type="ARBA" id="ARBA00022989"/>
    </source>
</evidence>
<proteinExistence type="inferred from homology"/>
<keyword evidence="5 7" id="KW-1133">Transmembrane helix</keyword>
<feature type="domain" description="ABC transmembrane type-1" evidence="8">
    <location>
        <begin position="67"/>
        <end position="257"/>
    </location>
</feature>
<feature type="transmembrane region" description="Helical" evidence="7">
    <location>
        <begin position="138"/>
        <end position="157"/>
    </location>
</feature>
<dbReference type="InterPro" id="IPR000515">
    <property type="entry name" value="MetI-like"/>
</dbReference>
<dbReference type="PANTHER" id="PTHR43744:SF3">
    <property type="entry name" value="LACTOSE TRANSPORT SYSTEM PERMEASE PROTEIN LACG"/>
    <property type="match status" value="1"/>
</dbReference>
<evidence type="ECO:0000313" key="10">
    <source>
        <dbReference type="Proteomes" id="UP000287857"/>
    </source>
</evidence>
<dbReference type="Gene3D" id="1.10.3720.10">
    <property type="entry name" value="MetI-like"/>
    <property type="match status" value="1"/>
</dbReference>
<gene>
    <name evidence="9" type="ORF">CBF37_01040</name>
</gene>
<feature type="transmembrane region" description="Helical" evidence="7">
    <location>
        <begin position="102"/>
        <end position="126"/>
    </location>
</feature>